<dbReference type="SUPFAM" id="SSF49344">
    <property type="entry name" value="CBD9-like"/>
    <property type="match status" value="1"/>
</dbReference>
<name>A0A1G1L038_9BACT</name>
<dbReference type="GO" id="GO:0030246">
    <property type="term" value="F:carbohydrate binding"/>
    <property type="evidence" value="ECO:0007669"/>
    <property type="project" value="InterPro"/>
</dbReference>
<dbReference type="EMBL" id="MHFR01000032">
    <property type="protein sequence ID" value="OGW98524.1"/>
    <property type="molecule type" value="Genomic_DNA"/>
</dbReference>
<evidence type="ECO:0000313" key="5">
    <source>
        <dbReference type="Proteomes" id="UP000178187"/>
    </source>
</evidence>
<evidence type="ECO:0000313" key="4">
    <source>
        <dbReference type="EMBL" id="OGW98524.1"/>
    </source>
</evidence>
<protein>
    <recommendedName>
        <fullName evidence="6">Glycoamylase-like domain-containing protein</fullName>
    </recommendedName>
</protein>
<feature type="chain" id="PRO_5009576630" description="Glycoamylase-like domain-containing protein" evidence="1">
    <location>
        <begin position="25"/>
        <end position="653"/>
    </location>
</feature>
<dbReference type="GO" id="GO:0016052">
    <property type="term" value="P:carbohydrate catabolic process"/>
    <property type="evidence" value="ECO:0007669"/>
    <property type="project" value="InterPro"/>
</dbReference>
<reference evidence="4 5" key="1">
    <citation type="journal article" date="2016" name="Nat. Commun.">
        <title>Thousands of microbial genomes shed light on interconnected biogeochemical processes in an aquifer system.</title>
        <authorList>
            <person name="Anantharaman K."/>
            <person name="Brown C.T."/>
            <person name="Hug L.A."/>
            <person name="Sharon I."/>
            <person name="Castelle C.J."/>
            <person name="Probst A.J."/>
            <person name="Thomas B.C."/>
            <person name="Singh A."/>
            <person name="Wilkins M.J."/>
            <person name="Karaoz U."/>
            <person name="Brodie E.L."/>
            <person name="Williams K.H."/>
            <person name="Hubbard S.S."/>
            <person name="Banfield J.F."/>
        </authorList>
    </citation>
    <scope>NUCLEOTIDE SEQUENCE [LARGE SCALE GENOMIC DNA]</scope>
</reference>
<dbReference type="InterPro" id="IPR019282">
    <property type="entry name" value="Glycoamylase-like_cons_dom"/>
</dbReference>
<dbReference type="Proteomes" id="UP000178187">
    <property type="component" value="Unassembled WGS sequence"/>
</dbReference>
<comment type="caution">
    <text evidence="4">The sequence shown here is derived from an EMBL/GenBank/DDBJ whole genome shotgun (WGS) entry which is preliminary data.</text>
</comment>
<dbReference type="Gene3D" id="2.60.40.1190">
    <property type="match status" value="1"/>
</dbReference>
<feature type="domain" description="Carbohydrate-binding" evidence="2">
    <location>
        <begin position="459"/>
        <end position="628"/>
    </location>
</feature>
<proteinExistence type="predicted"/>
<dbReference type="Gene3D" id="1.50.10.140">
    <property type="match status" value="1"/>
</dbReference>
<dbReference type="InterPro" id="IPR010502">
    <property type="entry name" value="Carb-bd_dom_fam9"/>
</dbReference>
<sequence length="653" mass="73857">MKVFRLLFFISIFSLAIFSRQVSAAEATPPKTAIQPADPKQDEINKLLDEIEKRGVLYFVEERNPENGLIRDWGWNTSGDSNAPATMAGTGFALTAYGIGVERGWLNRGQAIDMTRTALRFLKEKVPTEHGFFYHFLSMDQGQPTNGSEVSTIDTVLAAAGILFASQYFNDPEIKTLASEILDRIDWPWMLDGRKTFSLAWNPGGRSGGRFSKLRWERYDESTLLYMMAFGAEKNPIDAAVWKSIHRPVGSYGGHRAIMSPPLFTHQYPHCWLDFRNKNDGYADYFQNSVEASLAQQAFAEDHQKEFKAYNRAAWGFTAAEGPDGYKAYGGPPGWPTHDGTVVTTGCVSSMPFVPQESIECAQYMHQHLKGKIWGRYGFSDCYNVTRNYYSSKAFAINQGPMVIMVENYRTGLVWNVMNQLPYVKRAFERAGFREGTIKLPWPEAPVIEAIHLEQAMNIDGSDADWPKKAKAIKISVQQSSSGSVFDEKDLSAEFKFAWDQKNLYFYAIVQDDSMVLKQKKNEMIWKDDMIELFIDPDLNGLIWGSKKDFQLGFRLALDSDNVITWSWFKSKGDPSKNGSAVAKGKELSETSYAIEGAIKWKFIGKQGLRGNMIGISPSVHDSDSDRTEGKEDFFFRNEEKAGRFELARLRLT</sequence>
<gene>
    <name evidence="4" type="ORF">A3G33_09070</name>
</gene>
<evidence type="ECO:0000259" key="2">
    <source>
        <dbReference type="Pfam" id="PF06452"/>
    </source>
</evidence>
<feature type="domain" description="Glycoamylase-like" evidence="3">
    <location>
        <begin position="214"/>
        <end position="421"/>
    </location>
</feature>
<keyword evidence="1" id="KW-0732">Signal</keyword>
<accession>A0A1G1L038</accession>
<dbReference type="AlphaFoldDB" id="A0A1G1L038"/>
<evidence type="ECO:0000256" key="1">
    <source>
        <dbReference type="SAM" id="SignalP"/>
    </source>
</evidence>
<dbReference type="Pfam" id="PF06452">
    <property type="entry name" value="CBM9_1"/>
    <property type="match status" value="1"/>
</dbReference>
<feature type="signal peptide" evidence="1">
    <location>
        <begin position="1"/>
        <end position="24"/>
    </location>
</feature>
<dbReference type="Pfam" id="PF10091">
    <property type="entry name" value="Glycoamylase"/>
    <property type="match status" value="1"/>
</dbReference>
<evidence type="ECO:0008006" key="6">
    <source>
        <dbReference type="Google" id="ProtNLM"/>
    </source>
</evidence>
<dbReference type="GO" id="GO:0004553">
    <property type="term" value="F:hydrolase activity, hydrolyzing O-glycosyl compounds"/>
    <property type="evidence" value="ECO:0007669"/>
    <property type="project" value="InterPro"/>
</dbReference>
<organism evidence="4 5">
    <name type="scientific">Candidatus Danuiimicrobium aquiferis</name>
    <dbReference type="NCBI Taxonomy" id="1801832"/>
    <lineage>
        <taxon>Bacteria</taxon>
        <taxon>Pseudomonadati</taxon>
        <taxon>Candidatus Omnitrophota</taxon>
        <taxon>Candidatus Danuiimicrobium</taxon>
    </lineage>
</organism>
<evidence type="ECO:0000259" key="3">
    <source>
        <dbReference type="Pfam" id="PF10091"/>
    </source>
</evidence>